<dbReference type="RefSeq" id="WP_121839164.1">
    <property type="nucleotide sequence ID" value="NZ_ML014781.1"/>
</dbReference>
<protein>
    <submittedName>
        <fullName evidence="1">Uncharacterized protein</fullName>
    </submittedName>
</protein>
<proteinExistence type="predicted"/>
<dbReference type="EMBL" id="QZEI01000032">
    <property type="protein sequence ID" value="RLV59502.1"/>
    <property type="molecule type" value="Genomic_DNA"/>
</dbReference>
<accession>A0A3L8PZI7</accession>
<dbReference type="InterPro" id="IPR024651">
    <property type="entry name" value="FAD-SLDH_ssu"/>
</dbReference>
<comment type="caution">
    <text evidence="1">The sequence shown here is derived from an EMBL/GenBank/DDBJ whole genome shotgun (WGS) entry which is preliminary data.</text>
</comment>
<evidence type="ECO:0000313" key="2">
    <source>
        <dbReference type="Proteomes" id="UP000281474"/>
    </source>
</evidence>
<name>A0A3L8PZI7_9GAMM</name>
<dbReference type="Proteomes" id="UP000281474">
    <property type="component" value="Unassembled WGS sequence"/>
</dbReference>
<reference evidence="1 2" key="1">
    <citation type="submission" date="2018-09" db="EMBL/GenBank/DDBJ databases">
        <title>Phylogeny of the Shewanellaceae, and recommendation for two new genera, Pseudoshewanella and Parashewanella.</title>
        <authorList>
            <person name="Wang G."/>
        </authorList>
    </citation>
    <scope>NUCLEOTIDE SEQUENCE [LARGE SCALE GENOMIC DNA]</scope>
    <source>
        <strain evidence="1 2">C51</strain>
    </source>
</reference>
<dbReference type="Pfam" id="PF12318">
    <property type="entry name" value="FAD-SLDH"/>
    <property type="match status" value="1"/>
</dbReference>
<sequence>MLTRRETLSLIASSLGFTAFFPQWINLAVAGEPNQPTGFLYVSSFLTGFTKINESLVKPFHTELIAQFGHAYCKKAIADLESSFRKASTPVELTQILQQYRSFSKAILKLWFLGKFLHSKPALDVQDLAYQQGLIWQIISATPPCVPDDRDWSVPPAPSLKIAL</sequence>
<keyword evidence="2" id="KW-1185">Reference proteome</keyword>
<organism evidence="1 2">
    <name type="scientific">Parashewanella curva</name>
    <dbReference type="NCBI Taxonomy" id="2338552"/>
    <lineage>
        <taxon>Bacteria</taxon>
        <taxon>Pseudomonadati</taxon>
        <taxon>Pseudomonadota</taxon>
        <taxon>Gammaproteobacteria</taxon>
        <taxon>Alteromonadales</taxon>
        <taxon>Shewanellaceae</taxon>
        <taxon>Parashewanella</taxon>
    </lineage>
</organism>
<dbReference type="OrthoDB" id="495830at2"/>
<evidence type="ECO:0000313" key="1">
    <source>
        <dbReference type="EMBL" id="RLV59502.1"/>
    </source>
</evidence>
<gene>
    <name evidence="1" type="ORF">D5018_11575</name>
</gene>
<dbReference type="AlphaFoldDB" id="A0A3L8PZI7"/>